<feature type="region of interest" description="Disordered" evidence="1">
    <location>
        <begin position="273"/>
        <end position="297"/>
    </location>
</feature>
<feature type="region of interest" description="Disordered" evidence="1">
    <location>
        <begin position="1039"/>
        <end position="1180"/>
    </location>
</feature>
<evidence type="ECO:0000313" key="3">
    <source>
        <dbReference type="Proteomes" id="UP000299084"/>
    </source>
</evidence>
<feature type="region of interest" description="Disordered" evidence="1">
    <location>
        <begin position="796"/>
        <end position="822"/>
    </location>
</feature>
<feature type="region of interest" description="Disordered" evidence="1">
    <location>
        <begin position="387"/>
        <end position="406"/>
    </location>
</feature>
<reference evidence="2 3" key="1">
    <citation type="journal article" date="2019" name="Mol. Ecol. Resour.">
        <title>Improving Illumina assemblies with Hi-C and long reads: an example with the North African dromedary.</title>
        <authorList>
            <person name="Elbers J.P."/>
            <person name="Rogers M.F."/>
            <person name="Perelman P.L."/>
            <person name="Proskuryakova A.A."/>
            <person name="Serdyukova N.A."/>
            <person name="Johnson W.E."/>
            <person name="Horin P."/>
            <person name="Corander J."/>
            <person name="Murphy D."/>
            <person name="Burger P.A."/>
        </authorList>
    </citation>
    <scope>NUCLEOTIDE SEQUENCE [LARGE SCALE GENOMIC DNA]</scope>
    <source>
        <strain evidence="2">Drom800</strain>
        <tissue evidence="2">Blood</tissue>
    </source>
</reference>
<proteinExistence type="predicted"/>
<dbReference type="Proteomes" id="UP000299084">
    <property type="component" value="Unassembled WGS sequence"/>
</dbReference>
<feature type="region of interest" description="Disordered" evidence="1">
    <location>
        <begin position="894"/>
        <end position="917"/>
    </location>
</feature>
<protein>
    <submittedName>
        <fullName evidence="2">Uncharacterized protein</fullName>
    </submittedName>
</protein>
<evidence type="ECO:0000313" key="2">
    <source>
        <dbReference type="EMBL" id="KAB1253780.1"/>
    </source>
</evidence>
<accession>A0A5N4C4J4</accession>
<feature type="compositionally biased region" description="Low complexity" evidence="1">
    <location>
        <begin position="1165"/>
        <end position="1177"/>
    </location>
</feature>
<organism evidence="2 3">
    <name type="scientific">Camelus dromedarius</name>
    <name type="common">Dromedary</name>
    <name type="synonym">Arabian camel</name>
    <dbReference type="NCBI Taxonomy" id="9838"/>
    <lineage>
        <taxon>Eukaryota</taxon>
        <taxon>Metazoa</taxon>
        <taxon>Chordata</taxon>
        <taxon>Craniata</taxon>
        <taxon>Vertebrata</taxon>
        <taxon>Euteleostomi</taxon>
        <taxon>Mammalia</taxon>
        <taxon>Eutheria</taxon>
        <taxon>Laurasiatheria</taxon>
        <taxon>Artiodactyla</taxon>
        <taxon>Tylopoda</taxon>
        <taxon>Camelidae</taxon>
        <taxon>Camelus</taxon>
    </lineage>
</organism>
<name>A0A5N4C4J4_CAMDR</name>
<keyword evidence="3" id="KW-1185">Reference proteome</keyword>
<evidence type="ECO:0000256" key="1">
    <source>
        <dbReference type="SAM" id="MobiDB-lite"/>
    </source>
</evidence>
<feature type="compositionally biased region" description="Low complexity" evidence="1">
    <location>
        <begin position="390"/>
        <end position="402"/>
    </location>
</feature>
<gene>
    <name evidence="2" type="ORF">Cadr_000030645</name>
</gene>
<comment type="caution">
    <text evidence="2">The sequence shown here is derived from an EMBL/GenBank/DDBJ whole genome shotgun (WGS) entry which is preliminary data.</text>
</comment>
<dbReference type="EMBL" id="JWIN03000036">
    <property type="protein sequence ID" value="KAB1253780.1"/>
    <property type="molecule type" value="Genomic_DNA"/>
</dbReference>
<sequence length="1345" mass="142994">MNVKCALYPEGVTVLQSALRDRRGNCVARGESPLKRSCPTRFLMDSSAPEAIRSLSLQVLHLFLPFRRCGWGSAHTQAVQEGMGQGWVPKPLLSGDALLRTRKRRTETAPEFLAVLYHGAAGLLLLGSWGWVGPEEQAGPTTVSKGACHLLQTGDPPALPCLPGIIQDRAAPARMCLLELSPLRGLALGDHVPGWWGPERPRQVASPDGTAGHARACAHILPGGPMGPGCPISCDSLPTCTGGGGGWCPALLQAPGRIPQGDTATQRASPARCLGSAQPLSPPRRLCTPPPGAGSRPRLRAPVPGVGGGAHVSPAALLHIHQATFPASGRSKPKQLLITGPGVDGARAFSRGRVSTAIKNLPEDGGAKAEPQGPGVPRLTSVMKLRIRRGSSTSSTRGHGTSDPLMGTRRPLVMYCGQDLPFNHKRMRHSGAQGCAGQTPSEAQDLDPPDPHRLTVPALAGAPSWADSRDVGRQGERQFPKRKGQSQRWESGLVPTSVQFKFSEHPLSSEHQATPALRIRGAAGLGGARIREQVQGEHGEVGGGTPSWSGPRSLWSDYRPVSLPRRRFRVPSKGVCQSLEQNTPCSQGNGRVHRMEPGLRIMLSPWNKAVQAGAGTEDTRTSGRSAHARMLLLAARQGREAPGCHQPGWGGVTLLLRPAAATWWVTQGQAPPPAGVAFGKVEAVATGFRSVLGTAMVVTLGRDSWATVHALKHPRCRTSILRDTPSSSLLGARPLPPVPSYGSPYLPLKSRVYTHASESNRHFHLSSPPTINGANASTFCTLLFVNNVSWRGKLTPRPVAEDAPERLPGDSQDATPAEEVPDTRGVCVPRDISWDLKRLMKSVRNCPGVAVTLYGVPSRTYCQETCAWGHLVMSRGAFGGGCYGRLVGEPGSCQVSYTTQDNPPPGPRRQQGRGGEMAPTPWMLHLCEKPLRYWTKCVGTLGDQSTVTARREMGTFPGRRGLMHVAAGHARTLRSLNAVIQHVLPCSSSAQSNRSSLASLLTFTPRVKAGLSPDPTPPLAHDQRGVPGTGQVRAWHRAPLTAPPGTNREASHPEEVVGVTRTRGTLNVGREPAPRSWVPEGPSSTASLPGRRRRQLQGGPWGTGELEGPQGWTLWKGLTPWEPPDPDPKGSAGVDTGPAPHLGIWPLSGVTRGSQDCSAGAGWRGEPPASGSAPAEAASHRRPVHCRPLVGLTPTPCTQRSRWQAFSTERAPCAPSPPRDGFARVGGWAGHGPRGWVSSHPGAPGKTQEDGPGIGYRPANAMTSLTTASPGRRGVPAHRGGCVFYLRAQTHVHACTRVVCARLSELALWSPIPLCPRQPTQLPGGHQVAGWGSPSHWAPHHILCF</sequence>
<feature type="region of interest" description="Disordered" evidence="1">
    <location>
        <begin position="361"/>
        <end position="381"/>
    </location>
</feature>
<feature type="compositionally biased region" description="Basic and acidic residues" evidence="1">
    <location>
        <begin position="467"/>
        <end position="479"/>
    </location>
</feature>
<feature type="compositionally biased region" description="Basic and acidic residues" evidence="1">
    <location>
        <begin position="799"/>
        <end position="808"/>
    </location>
</feature>
<feature type="region of interest" description="Disordered" evidence="1">
    <location>
        <begin position="428"/>
        <end position="449"/>
    </location>
</feature>
<feature type="region of interest" description="Disordered" evidence="1">
    <location>
        <begin position="462"/>
        <end position="491"/>
    </location>
</feature>